<keyword evidence="2" id="KW-0472">Membrane</keyword>
<reference evidence="4" key="1">
    <citation type="submission" date="2021-02" db="EMBL/GenBank/DDBJ databases">
        <authorList>
            <person name="Nowell W R."/>
        </authorList>
    </citation>
    <scope>NUCLEOTIDE SEQUENCE</scope>
</reference>
<dbReference type="InterPro" id="IPR036034">
    <property type="entry name" value="PDZ_sf"/>
</dbReference>
<dbReference type="Proteomes" id="UP000663842">
    <property type="component" value="Unassembled WGS sequence"/>
</dbReference>
<accession>A0A819T8D0</accession>
<feature type="transmembrane region" description="Helical" evidence="2">
    <location>
        <begin position="139"/>
        <end position="155"/>
    </location>
</feature>
<evidence type="ECO:0000313" key="5">
    <source>
        <dbReference type="Proteomes" id="UP000663842"/>
    </source>
</evidence>
<dbReference type="SUPFAM" id="SSF50156">
    <property type="entry name" value="PDZ domain-like"/>
    <property type="match status" value="1"/>
</dbReference>
<name>A0A819T8D0_9BILA</name>
<sequence>MINSSKNRFSPTRMFQTKPGSESPPSHLALTSPPPIKHWYQTCHETILASNGNNHSIQLNLAGGADNGQFVYFNELISLLKNNQTSFIILKGGKIDIDEIILEIDQHKVAGCTLADVKLVIETLSINGKQIKLQTVKSGIMFLLIFISTYIYIMLQGTK</sequence>
<protein>
    <submittedName>
        <fullName evidence="4">Uncharacterized protein</fullName>
    </submittedName>
</protein>
<evidence type="ECO:0000313" key="4">
    <source>
        <dbReference type="EMBL" id="CAF4074623.1"/>
    </source>
</evidence>
<feature type="compositionally biased region" description="Polar residues" evidence="1">
    <location>
        <begin position="1"/>
        <end position="24"/>
    </location>
</feature>
<comment type="caution">
    <text evidence="4">The sequence shown here is derived from an EMBL/GenBank/DDBJ whole genome shotgun (WGS) entry which is preliminary data.</text>
</comment>
<dbReference type="EMBL" id="CAJOBG010003072">
    <property type="protein sequence ID" value="CAF4044194.1"/>
    <property type="molecule type" value="Genomic_DNA"/>
</dbReference>
<dbReference type="EMBL" id="CAJOBF010003112">
    <property type="protein sequence ID" value="CAF4074623.1"/>
    <property type="molecule type" value="Genomic_DNA"/>
</dbReference>
<keyword evidence="2" id="KW-1133">Transmembrane helix</keyword>
<gene>
    <name evidence="3" type="ORF">OVN521_LOCUS17580</name>
    <name evidence="4" type="ORF">UXM345_LOCUS20666</name>
</gene>
<feature type="region of interest" description="Disordered" evidence="1">
    <location>
        <begin position="1"/>
        <end position="28"/>
    </location>
</feature>
<organism evidence="4 5">
    <name type="scientific">Rotaria magnacalcarata</name>
    <dbReference type="NCBI Taxonomy" id="392030"/>
    <lineage>
        <taxon>Eukaryota</taxon>
        <taxon>Metazoa</taxon>
        <taxon>Spiralia</taxon>
        <taxon>Gnathifera</taxon>
        <taxon>Rotifera</taxon>
        <taxon>Eurotatoria</taxon>
        <taxon>Bdelloidea</taxon>
        <taxon>Philodinida</taxon>
        <taxon>Philodinidae</taxon>
        <taxon>Rotaria</taxon>
    </lineage>
</organism>
<dbReference type="GO" id="GO:0007165">
    <property type="term" value="P:signal transduction"/>
    <property type="evidence" value="ECO:0007669"/>
    <property type="project" value="TreeGrafter"/>
</dbReference>
<dbReference type="Proteomes" id="UP000663866">
    <property type="component" value="Unassembled WGS sequence"/>
</dbReference>
<dbReference type="AlphaFoldDB" id="A0A819T8D0"/>
<evidence type="ECO:0000313" key="3">
    <source>
        <dbReference type="EMBL" id="CAF4044194.1"/>
    </source>
</evidence>
<proteinExistence type="predicted"/>
<dbReference type="PANTHER" id="PTHR10316">
    <property type="entry name" value="MEMBRANE ASSOCIATED GUANYLATE KINASE-RELATED"/>
    <property type="match status" value="1"/>
</dbReference>
<evidence type="ECO:0000256" key="1">
    <source>
        <dbReference type="SAM" id="MobiDB-lite"/>
    </source>
</evidence>
<keyword evidence="6" id="KW-1185">Reference proteome</keyword>
<dbReference type="GO" id="GO:0005737">
    <property type="term" value="C:cytoplasm"/>
    <property type="evidence" value="ECO:0007669"/>
    <property type="project" value="TreeGrafter"/>
</dbReference>
<dbReference type="PANTHER" id="PTHR10316:SF40">
    <property type="entry name" value="LD27118P"/>
    <property type="match status" value="1"/>
</dbReference>
<keyword evidence="2" id="KW-0812">Transmembrane</keyword>
<evidence type="ECO:0000313" key="6">
    <source>
        <dbReference type="Proteomes" id="UP000663866"/>
    </source>
</evidence>
<evidence type="ECO:0000256" key="2">
    <source>
        <dbReference type="SAM" id="Phobius"/>
    </source>
</evidence>